<feature type="region of interest" description="Disordered" evidence="1">
    <location>
        <begin position="20"/>
        <end position="70"/>
    </location>
</feature>
<dbReference type="PANTHER" id="PTHR19328:SF13">
    <property type="entry name" value="HIPL1 PROTEIN"/>
    <property type="match status" value="1"/>
</dbReference>
<feature type="domain" description="Glucose/Sorbosone dehydrogenase" evidence="2">
    <location>
        <begin position="83"/>
        <end position="428"/>
    </location>
</feature>
<dbReference type="PROSITE" id="PS51257">
    <property type="entry name" value="PROKAR_LIPOPROTEIN"/>
    <property type="match status" value="1"/>
</dbReference>
<dbReference type="OrthoDB" id="6744at2157"/>
<gene>
    <name evidence="3" type="ORF">HUG10_11030</name>
</gene>
<accession>A0A7D5KM66</accession>
<evidence type="ECO:0000313" key="3">
    <source>
        <dbReference type="EMBL" id="QLG28055.1"/>
    </source>
</evidence>
<dbReference type="EMBL" id="CP058529">
    <property type="protein sequence ID" value="QLG28055.1"/>
    <property type="molecule type" value="Genomic_DNA"/>
</dbReference>
<name>A0A7D5KM66_9EURY</name>
<dbReference type="KEGG" id="halg:HUG10_11030"/>
<dbReference type="Gene3D" id="2.120.10.30">
    <property type="entry name" value="TolB, C-terminal domain"/>
    <property type="match status" value="1"/>
</dbReference>
<dbReference type="InterPro" id="IPR012938">
    <property type="entry name" value="Glc/Sorbosone_DH"/>
</dbReference>
<dbReference type="SUPFAM" id="SSF50952">
    <property type="entry name" value="Soluble quinoprotein glucose dehydrogenase"/>
    <property type="match status" value="1"/>
</dbReference>
<dbReference type="PANTHER" id="PTHR19328">
    <property type="entry name" value="HEDGEHOG-INTERACTING PROTEIN"/>
    <property type="match status" value="1"/>
</dbReference>
<evidence type="ECO:0000313" key="4">
    <source>
        <dbReference type="Proteomes" id="UP000509750"/>
    </source>
</evidence>
<evidence type="ECO:0000256" key="1">
    <source>
        <dbReference type="SAM" id="MobiDB-lite"/>
    </source>
</evidence>
<feature type="compositionally biased region" description="Low complexity" evidence="1">
    <location>
        <begin position="20"/>
        <end position="54"/>
    </location>
</feature>
<keyword evidence="4" id="KW-1185">Reference proteome</keyword>
<reference evidence="3 4" key="1">
    <citation type="submission" date="2020-07" db="EMBL/GenBank/DDBJ databases">
        <title>Gai3-2, isolated from salt lake.</title>
        <authorList>
            <person name="Cui H."/>
            <person name="Shi X."/>
        </authorList>
    </citation>
    <scope>NUCLEOTIDE SEQUENCE [LARGE SCALE GENOMIC DNA]</scope>
    <source>
        <strain evidence="3 4">Gai3-2</strain>
    </source>
</reference>
<dbReference type="GeneID" id="56029373"/>
<organism evidence="3 4">
    <name type="scientific">Halorarum halophilum</name>
    <dbReference type="NCBI Taxonomy" id="2743090"/>
    <lineage>
        <taxon>Archaea</taxon>
        <taxon>Methanobacteriati</taxon>
        <taxon>Methanobacteriota</taxon>
        <taxon>Stenosarchaea group</taxon>
        <taxon>Halobacteria</taxon>
        <taxon>Halobacteriales</taxon>
        <taxon>Haloferacaceae</taxon>
        <taxon>Halorarum</taxon>
    </lineage>
</organism>
<protein>
    <submittedName>
        <fullName evidence="3">PQQ-dependent sugar dehydrogenase</fullName>
    </submittedName>
</protein>
<evidence type="ECO:0000259" key="2">
    <source>
        <dbReference type="Pfam" id="PF07995"/>
    </source>
</evidence>
<sequence>MPRTCSRRRALAAVGTALVAGCSQPGTPPSDSSSGSDRPTETSTSTSTPVPEPDVSFDPDDDWRAPTDAPATNVETNVLVENLEIPWDVSVAANGDLFITERVGRVTRFSAGELDAVLSPADVIGAGSVPPGHDERPWWVDGGEGGTLGVAVHPNYPDVELLFVYYTAAVEDGPVNRISRFDLSADDPGAAETVVVDGIPASNIHDGGRLTFGPRGRLWATVGDAGEESLAADPSSLAGSILRVTVDGEPAPGNPDLGDPRVLTYGHRNPQGLAWLPDGTALATEHGPSGKDELNRLEGGANYGWPDVRTPEEYRNAADVHRPLFNTRNTTWAPTGCLFYTGDAVPSWRNRLLVGGLRSQQVVVATVTRPDGDPPPVGDGRRFDADWLDDAYTVTANPVLQDELGRVRHVEQGPDGALYAITSNRDGRANEPFPRERDDVLVRLEVTS</sequence>
<dbReference type="Proteomes" id="UP000509750">
    <property type="component" value="Chromosome"/>
</dbReference>
<proteinExistence type="predicted"/>
<dbReference type="InterPro" id="IPR011041">
    <property type="entry name" value="Quinoprot_gluc/sorb_DH_b-prop"/>
</dbReference>
<dbReference type="InterPro" id="IPR011042">
    <property type="entry name" value="6-blade_b-propeller_TolB-like"/>
</dbReference>
<dbReference type="AlphaFoldDB" id="A0A7D5KM66"/>
<dbReference type="RefSeq" id="WP_179169630.1">
    <property type="nucleotide sequence ID" value="NZ_CP058529.1"/>
</dbReference>
<dbReference type="Pfam" id="PF07995">
    <property type="entry name" value="GSDH"/>
    <property type="match status" value="1"/>
</dbReference>